<gene>
    <name evidence="2" type="ORF">PCOR1329_LOCUS5581</name>
</gene>
<evidence type="ECO:0000313" key="3">
    <source>
        <dbReference type="Proteomes" id="UP001189429"/>
    </source>
</evidence>
<organism evidence="2 3">
    <name type="scientific">Prorocentrum cordatum</name>
    <dbReference type="NCBI Taxonomy" id="2364126"/>
    <lineage>
        <taxon>Eukaryota</taxon>
        <taxon>Sar</taxon>
        <taxon>Alveolata</taxon>
        <taxon>Dinophyceae</taxon>
        <taxon>Prorocentrales</taxon>
        <taxon>Prorocentraceae</taxon>
        <taxon>Prorocentrum</taxon>
    </lineage>
</organism>
<protein>
    <submittedName>
        <fullName evidence="2">Uncharacterized protein</fullName>
    </submittedName>
</protein>
<keyword evidence="3" id="KW-1185">Reference proteome</keyword>
<dbReference type="EMBL" id="CAUYUJ010001476">
    <property type="protein sequence ID" value="CAK0796117.1"/>
    <property type="molecule type" value="Genomic_DNA"/>
</dbReference>
<name>A0ABN9PSK3_9DINO</name>
<proteinExistence type="predicted"/>
<accession>A0ABN9PSK3</accession>
<sequence>EDEAAVLAWLMAQEGVVDAVNLALEDREDEAGPALTSAVRALLEEPGPADAAPEGDGGPARASRKRPRSGAAGRARCVCVVVCGLRGCGKSTLCNISERNKLHRA</sequence>
<dbReference type="Proteomes" id="UP001189429">
    <property type="component" value="Unassembled WGS sequence"/>
</dbReference>
<feature type="compositionally biased region" description="Low complexity" evidence="1">
    <location>
        <begin position="44"/>
        <end position="54"/>
    </location>
</feature>
<feature type="region of interest" description="Disordered" evidence="1">
    <location>
        <begin position="44"/>
        <end position="74"/>
    </location>
</feature>
<feature type="non-terminal residue" evidence="2">
    <location>
        <position position="1"/>
    </location>
</feature>
<comment type="caution">
    <text evidence="2">The sequence shown here is derived from an EMBL/GenBank/DDBJ whole genome shotgun (WGS) entry which is preliminary data.</text>
</comment>
<reference evidence="2" key="1">
    <citation type="submission" date="2023-10" db="EMBL/GenBank/DDBJ databases">
        <authorList>
            <person name="Chen Y."/>
            <person name="Shah S."/>
            <person name="Dougan E. K."/>
            <person name="Thang M."/>
            <person name="Chan C."/>
        </authorList>
    </citation>
    <scope>NUCLEOTIDE SEQUENCE [LARGE SCALE GENOMIC DNA]</scope>
</reference>
<evidence type="ECO:0000256" key="1">
    <source>
        <dbReference type="SAM" id="MobiDB-lite"/>
    </source>
</evidence>
<evidence type="ECO:0000313" key="2">
    <source>
        <dbReference type="EMBL" id="CAK0796117.1"/>
    </source>
</evidence>